<evidence type="ECO:0000313" key="1">
    <source>
        <dbReference type="EMBL" id="JAD33957.1"/>
    </source>
</evidence>
<sequence length="18" mass="2065">MYHRAKHEAKGPAKTIRA</sequence>
<dbReference type="EMBL" id="GBRH01263938">
    <property type="protein sequence ID" value="JAD33957.1"/>
    <property type="molecule type" value="Transcribed_RNA"/>
</dbReference>
<protein>
    <submittedName>
        <fullName evidence="1">Uncharacterized protein</fullName>
    </submittedName>
</protein>
<reference evidence="1" key="1">
    <citation type="submission" date="2014-09" db="EMBL/GenBank/DDBJ databases">
        <authorList>
            <person name="Magalhaes I.L.F."/>
            <person name="Oliveira U."/>
            <person name="Santos F.R."/>
            <person name="Vidigal T.H.D.A."/>
            <person name="Brescovit A.D."/>
            <person name="Santos A.J."/>
        </authorList>
    </citation>
    <scope>NUCLEOTIDE SEQUENCE</scope>
    <source>
        <tissue evidence="1">Shoot tissue taken approximately 20 cm above the soil surface</tissue>
    </source>
</reference>
<dbReference type="AlphaFoldDB" id="A0A0A8ZGG4"/>
<name>A0A0A8ZGG4_ARUDO</name>
<accession>A0A0A8ZGG4</accession>
<reference evidence="1" key="2">
    <citation type="journal article" date="2015" name="Data Brief">
        <title>Shoot transcriptome of the giant reed, Arundo donax.</title>
        <authorList>
            <person name="Barrero R.A."/>
            <person name="Guerrero F.D."/>
            <person name="Moolhuijzen P."/>
            <person name="Goolsby J.A."/>
            <person name="Tidwell J."/>
            <person name="Bellgard S.E."/>
            <person name="Bellgard M.I."/>
        </authorList>
    </citation>
    <scope>NUCLEOTIDE SEQUENCE</scope>
    <source>
        <tissue evidence="1">Shoot tissue taken approximately 20 cm above the soil surface</tissue>
    </source>
</reference>
<proteinExistence type="predicted"/>
<organism evidence="1">
    <name type="scientific">Arundo donax</name>
    <name type="common">Giant reed</name>
    <name type="synonym">Donax arundinaceus</name>
    <dbReference type="NCBI Taxonomy" id="35708"/>
    <lineage>
        <taxon>Eukaryota</taxon>
        <taxon>Viridiplantae</taxon>
        <taxon>Streptophyta</taxon>
        <taxon>Embryophyta</taxon>
        <taxon>Tracheophyta</taxon>
        <taxon>Spermatophyta</taxon>
        <taxon>Magnoliopsida</taxon>
        <taxon>Liliopsida</taxon>
        <taxon>Poales</taxon>
        <taxon>Poaceae</taxon>
        <taxon>PACMAD clade</taxon>
        <taxon>Arundinoideae</taxon>
        <taxon>Arundineae</taxon>
        <taxon>Arundo</taxon>
    </lineage>
</organism>